<dbReference type="InterPro" id="IPR037054">
    <property type="entry name" value="A-glucoronidase_C_sf"/>
</dbReference>
<feature type="domain" description="Glycosyl hydrolase family 67 catalytic" evidence="4">
    <location>
        <begin position="108"/>
        <end position="425"/>
    </location>
</feature>
<feature type="domain" description="Glycosyl hydrolase family 67 C-terminal" evidence="3">
    <location>
        <begin position="426"/>
        <end position="648"/>
    </location>
</feature>
<feature type="active site" description="Proton acceptor" evidence="2">
    <location>
        <position position="365"/>
    </location>
</feature>
<evidence type="ECO:0000256" key="1">
    <source>
        <dbReference type="ARBA" id="ARBA00022801"/>
    </source>
</evidence>
<dbReference type="Gene3D" id="3.20.20.80">
    <property type="entry name" value="Glycosidases"/>
    <property type="match status" value="1"/>
</dbReference>
<dbReference type="InterPro" id="IPR011099">
    <property type="entry name" value="Glyco_hydro_67_C"/>
</dbReference>
<dbReference type="InterPro" id="IPR011395">
    <property type="entry name" value="Glyco_hydro_67_aGlcAse"/>
</dbReference>
<evidence type="ECO:0000259" key="3">
    <source>
        <dbReference type="Pfam" id="PF07477"/>
    </source>
</evidence>
<dbReference type="SUPFAM" id="SSF55545">
    <property type="entry name" value="beta-N-acetylhexosaminidase-like domain"/>
    <property type="match status" value="1"/>
</dbReference>
<keyword evidence="1" id="KW-0378">Hydrolase</keyword>
<dbReference type="Gene3D" id="3.30.379.10">
    <property type="entry name" value="Chitobiase/beta-hexosaminidase domain 2-like"/>
    <property type="match status" value="1"/>
</dbReference>
<dbReference type="Gene3D" id="3.90.1330.10">
    <property type="entry name" value="Alpha-glucuronidase, C-terminal domain"/>
    <property type="match status" value="1"/>
</dbReference>
<evidence type="ECO:0000313" key="6">
    <source>
        <dbReference type="Proteomes" id="UP000422837"/>
    </source>
</evidence>
<gene>
    <name evidence="5" type="ORF">GFU50_17055</name>
</gene>
<dbReference type="EMBL" id="CP046123">
    <property type="protein sequence ID" value="QGN31111.1"/>
    <property type="molecule type" value="Genomic_DNA"/>
</dbReference>
<evidence type="ECO:0000313" key="5">
    <source>
        <dbReference type="EMBL" id="QGN31111.1"/>
    </source>
</evidence>
<dbReference type="PIRSF" id="PIRSF029900">
    <property type="entry name" value="Alpha-glucuronds"/>
    <property type="match status" value="1"/>
</dbReference>
<dbReference type="AlphaFoldDB" id="A0ABD6Z459"/>
<evidence type="ECO:0000259" key="4">
    <source>
        <dbReference type="Pfam" id="PF07488"/>
    </source>
</evidence>
<protein>
    <submittedName>
        <fullName evidence="5">Alpha-glucuronidase</fullName>
    </submittedName>
</protein>
<dbReference type="InterPro" id="IPR011100">
    <property type="entry name" value="Glyco_hydro_67_cat"/>
</dbReference>
<dbReference type="Pfam" id="PF07477">
    <property type="entry name" value="Glyco_hydro_67C"/>
    <property type="match status" value="1"/>
</dbReference>
<accession>A0ABD6Z459</accession>
<reference evidence="5 6" key="1">
    <citation type="submission" date="2019-11" db="EMBL/GenBank/DDBJ databases">
        <title>Detection and genome characteristic of a blood enterococcus casselifavus isolate from Zhengzhou,china.</title>
        <authorList>
            <person name="Wen P."/>
        </authorList>
    </citation>
    <scope>NUCLEOTIDE SEQUENCE [LARGE SCALE GENOMIC DNA]</scope>
    <source>
        <strain evidence="5 6">EC291</strain>
    </source>
</reference>
<organism evidence="5 6">
    <name type="scientific">Enterococcus casseliflavus</name>
    <name type="common">Enterococcus flavescens</name>
    <dbReference type="NCBI Taxonomy" id="37734"/>
    <lineage>
        <taxon>Bacteria</taxon>
        <taxon>Bacillati</taxon>
        <taxon>Bacillota</taxon>
        <taxon>Bacilli</taxon>
        <taxon>Lactobacillales</taxon>
        <taxon>Enterococcaceae</taxon>
        <taxon>Enterococcus</taxon>
    </lineage>
</organism>
<dbReference type="PANTHER" id="PTHR39207">
    <property type="entry name" value="ALPHA-GLUCURONIDASE A"/>
    <property type="match status" value="1"/>
</dbReference>
<dbReference type="SUPFAM" id="SSF51445">
    <property type="entry name" value="(Trans)glycosidases"/>
    <property type="match status" value="1"/>
</dbReference>
<dbReference type="Pfam" id="PF07488">
    <property type="entry name" value="Glyco_hydro_67M"/>
    <property type="match status" value="1"/>
</dbReference>
<dbReference type="PANTHER" id="PTHR39207:SF1">
    <property type="entry name" value="ALPHA-GLUCURONIDASE A"/>
    <property type="match status" value="1"/>
</dbReference>
<evidence type="ECO:0000256" key="2">
    <source>
        <dbReference type="PIRSR" id="PIRSR029900-1"/>
    </source>
</evidence>
<name>A0ABD6Z459_ENTCA</name>
<dbReference type="Proteomes" id="UP000422837">
    <property type="component" value="Chromosome"/>
</dbReference>
<dbReference type="InterPro" id="IPR017853">
    <property type="entry name" value="GH"/>
</dbReference>
<dbReference type="RefSeq" id="WP_118214771.1">
    <property type="nucleotide sequence ID" value="NZ_CABGJK010000005.1"/>
</dbReference>
<feature type="active site" description="Proton donor" evidence="2">
    <location>
        <position position="258"/>
    </location>
</feature>
<sequence>MRKKDECWLKKRVATDVVSTYSFEQSDQLTDTIKREMQLLFPMCRCVEETNAELYFKKATDALLEDEGFEISHEHNQTVVYANTSKGWLYGFFELYKHVIRTTELPENLRSIPNQAIRMVNHWDNFDGTIERGYAGESIFYSNNQFRQDHETVRDYARFLASIGMNAVSINNVNVRGDAKWFITEPYLIEIKKIADTFAAYGIRTFLSINFAAPISVGGLTTADPLAEEVIAFWQKTADTIYQVMPDFGGFVVKADSEGEPGSFVYGRDHNDGANMLARALQPYGGLLIWRCFVYDCLQDWRDRSIDRAKAAYDHFMKLDGTFEENVILQIKNGPIDFQVREPVMPLFGALKYTNQMLEFQVTQEYTGQQKHICCLLPMWKDVLDFDTKHPLEHATVKKILPEQSPNPKYSGVAAVVNVGMDDNWTGHKLAQANLFSYGRLIWNNELSTEAILCEWIDLSFELDDSAKKRLLAILATSYQTYENYTAPLGIGFMVRPNHHYGPDVDGYEYDRWGTYHFADRKGIGVNRTLKDGTGYVRQYADAWCETYENVETCPDELVLFFHHLPYDHVLQSGKTIIQHIYDTHFEGYEKVEEYVTEWASLQGQIDEESYQNVAERLQEQVRSARDWRDQINTYFYRKSGIPDAHGRQIYA</sequence>
<dbReference type="GO" id="GO:0016787">
    <property type="term" value="F:hydrolase activity"/>
    <property type="evidence" value="ECO:0007669"/>
    <property type="project" value="UniProtKB-KW"/>
</dbReference>
<dbReference type="InterPro" id="IPR029018">
    <property type="entry name" value="Hex-like_dom2"/>
</dbReference>
<dbReference type="GO" id="GO:0005975">
    <property type="term" value="P:carbohydrate metabolic process"/>
    <property type="evidence" value="ECO:0007669"/>
    <property type="project" value="UniProtKB-ARBA"/>
</dbReference>
<feature type="active site" description="Proton acceptor" evidence="2">
    <location>
        <position position="337"/>
    </location>
</feature>
<proteinExistence type="predicted"/>